<sequence length="562" mass="64122">MGVNLLLSELLENGIFEHARVIAGEQGLQRQVQTVNIMDAPDIIRFLRPGELLLTNGYFMKEQPNMFMELMRDMQRMACTGMAVKTERFKLAIPEEALQEADRLRFPIIEISRLELSLGEILQRSTSLIMNNKNDELQYALQIHKQFSEMIMKGKGITGIVDALTKLLSSPILLLNGKLQMIAESKQRHSSMMTALAAAAESVLDGAATPLQPTSFCLVDPSLRNRCHVLLYPVHTYRHEGYLISFHPIEKMSRLFGLTLEQAANVIGMELTKAQAVKERSRRYKNEFFSDLIDGYIASEAEAIHRGKKYGLQTGGTWVLLAARQDGTTWRSGISESQLDRQEERNVAEREELYERIKRQFMLLGHSFVMFTKNDSFGLLLHISTSGWDKVLFIQQLSDLTARMYADYGLSLSIGIGKPVTNALGIRLSYEEAVKALQFGYRLNRSKFVQSYQSKDIGYLFHMLPQEELKQFYEEAFQGLRQMEEAERKELIRTLSAFYDTQCQLMDTSKLLFVHRNTVIYRLDKCEKLLGIKLKDPNESLRLRIALAIEPLLAGSSSTFVK</sequence>
<evidence type="ECO:0000259" key="4">
    <source>
        <dbReference type="Pfam" id="PF17853"/>
    </source>
</evidence>
<reference evidence="5 6" key="1">
    <citation type="submission" date="2023-03" db="EMBL/GenBank/DDBJ databases">
        <title>Draft genome sequence of the bacteria which degrade cell wall of Tricholomamatutake.</title>
        <authorList>
            <person name="Konishi Y."/>
            <person name="Fukuta Y."/>
            <person name="Shirasaka N."/>
        </authorList>
    </citation>
    <scope>NUCLEOTIDE SEQUENCE [LARGE SCALE GENOMIC DNA]</scope>
    <source>
        <strain evidence="6">mu1</strain>
    </source>
</reference>
<accession>A0ABQ6GLH7</accession>
<feature type="domain" description="PucR C-terminal helix-turn-helix" evidence="3">
    <location>
        <begin position="491"/>
        <end position="549"/>
    </location>
</feature>
<dbReference type="InterPro" id="IPR041522">
    <property type="entry name" value="CdaR_GGDEF"/>
</dbReference>
<dbReference type="Proteomes" id="UP001157114">
    <property type="component" value="Unassembled WGS sequence"/>
</dbReference>
<gene>
    <name evidence="5" type="primary">pucR_3</name>
    <name evidence="5" type="ORF">MU1_52780</name>
</gene>
<comment type="similarity">
    <text evidence="1">Belongs to the CdaR family.</text>
</comment>
<dbReference type="RefSeq" id="WP_284241741.1">
    <property type="nucleotide sequence ID" value="NZ_BSSQ01000024.1"/>
</dbReference>
<evidence type="ECO:0000313" key="6">
    <source>
        <dbReference type="Proteomes" id="UP001157114"/>
    </source>
</evidence>
<dbReference type="Gene3D" id="1.10.10.2840">
    <property type="entry name" value="PucR C-terminal helix-turn-helix domain"/>
    <property type="match status" value="1"/>
</dbReference>
<dbReference type="PANTHER" id="PTHR33744">
    <property type="entry name" value="CARBOHYDRATE DIACID REGULATOR"/>
    <property type="match status" value="1"/>
</dbReference>
<dbReference type="InterPro" id="IPR025736">
    <property type="entry name" value="PucR_C-HTH_dom"/>
</dbReference>
<feature type="domain" description="Purine catabolism PurC-like" evidence="2">
    <location>
        <begin position="9"/>
        <end position="127"/>
    </location>
</feature>
<evidence type="ECO:0000259" key="2">
    <source>
        <dbReference type="Pfam" id="PF07905"/>
    </source>
</evidence>
<name>A0ABQ6GLH7_9BACL</name>
<proteinExistence type="inferred from homology"/>
<dbReference type="Pfam" id="PF17853">
    <property type="entry name" value="GGDEF_2"/>
    <property type="match status" value="1"/>
</dbReference>
<dbReference type="InterPro" id="IPR012914">
    <property type="entry name" value="PucR_dom"/>
</dbReference>
<evidence type="ECO:0000259" key="3">
    <source>
        <dbReference type="Pfam" id="PF13556"/>
    </source>
</evidence>
<keyword evidence="6" id="KW-1185">Reference proteome</keyword>
<dbReference type="PANTHER" id="PTHR33744:SF1">
    <property type="entry name" value="DNA-BINDING TRANSCRIPTIONAL ACTIVATOR ADER"/>
    <property type="match status" value="1"/>
</dbReference>
<feature type="domain" description="CdaR GGDEF-like" evidence="4">
    <location>
        <begin position="299"/>
        <end position="438"/>
    </location>
</feature>
<dbReference type="Pfam" id="PF07905">
    <property type="entry name" value="PucR"/>
    <property type="match status" value="1"/>
</dbReference>
<protein>
    <submittedName>
        <fullName evidence="5">Purine catabolism regulatory protein</fullName>
    </submittedName>
</protein>
<evidence type="ECO:0000313" key="5">
    <source>
        <dbReference type="EMBL" id="GLX70930.1"/>
    </source>
</evidence>
<comment type="caution">
    <text evidence="5">The sequence shown here is derived from an EMBL/GenBank/DDBJ whole genome shotgun (WGS) entry which is preliminary data.</text>
</comment>
<evidence type="ECO:0000256" key="1">
    <source>
        <dbReference type="ARBA" id="ARBA00006754"/>
    </source>
</evidence>
<dbReference type="InterPro" id="IPR051448">
    <property type="entry name" value="CdaR-like_regulators"/>
</dbReference>
<organism evidence="5 6">
    <name type="scientific">Paenibacillus glycanilyticus</name>
    <dbReference type="NCBI Taxonomy" id="126569"/>
    <lineage>
        <taxon>Bacteria</taxon>
        <taxon>Bacillati</taxon>
        <taxon>Bacillota</taxon>
        <taxon>Bacilli</taxon>
        <taxon>Bacillales</taxon>
        <taxon>Paenibacillaceae</taxon>
        <taxon>Paenibacillus</taxon>
    </lineage>
</organism>
<dbReference type="Pfam" id="PF13556">
    <property type="entry name" value="HTH_30"/>
    <property type="match status" value="1"/>
</dbReference>
<dbReference type="EMBL" id="BSSQ01000024">
    <property type="protein sequence ID" value="GLX70930.1"/>
    <property type="molecule type" value="Genomic_DNA"/>
</dbReference>
<dbReference type="InterPro" id="IPR042070">
    <property type="entry name" value="PucR_C-HTH_sf"/>
</dbReference>